<dbReference type="Proteomes" id="UP000092582">
    <property type="component" value="Plasmid pP27867_1"/>
</dbReference>
<keyword evidence="5" id="KW-0614">Plasmid</keyword>
<dbReference type="EMBL" id="CP016283">
    <property type="protein sequence ID" value="ANP74771.1"/>
    <property type="molecule type" value="Genomic_DNA"/>
</dbReference>
<dbReference type="InterPro" id="IPR036388">
    <property type="entry name" value="WH-like_DNA-bd_sf"/>
</dbReference>
<dbReference type="PRINTS" id="PR00778">
    <property type="entry name" value="HTHARSR"/>
</dbReference>
<name>A0A1B1BQL4_9MICO</name>
<evidence type="ECO:0000256" key="1">
    <source>
        <dbReference type="ARBA" id="ARBA00023015"/>
    </source>
</evidence>
<organism evidence="5 6">
    <name type="scientific">Cryobacterium arcticum</name>
    <dbReference type="NCBI Taxonomy" id="670052"/>
    <lineage>
        <taxon>Bacteria</taxon>
        <taxon>Bacillati</taxon>
        <taxon>Actinomycetota</taxon>
        <taxon>Actinomycetes</taxon>
        <taxon>Micrococcales</taxon>
        <taxon>Microbacteriaceae</taxon>
        <taxon>Cryobacterium</taxon>
    </lineage>
</organism>
<dbReference type="CDD" id="cd00090">
    <property type="entry name" value="HTH_ARSR"/>
    <property type="match status" value="1"/>
</dbReference>
<proteinExistence type="predicted"/>
<dbReference type="Gene3D" id="1.10.10.10">
    <property type="entry name" value="Winged helix-like DNA-binding domain superfamily/Winged helix DNA-binding domain"/>
    <property type="match status" value="1"/>
</dbReference>
<dbReference type="PANTHER" id="PTHR43132:SF8">
    <property type="entry name" value="HTH-TYPE TRANSCRIPTIONAL REGULATOR KMTR"/>
    <property type="match status" value="1"/>
</dbReference>
<dbReference type="InterPro" id="IPR036390">
    <property type="entry name" value="WH_DNA-bd_sf"/>
</dbReference>
<evidence type="ECO:0000313" key="6">
    <source>
        <dbReference type="Proteomes" id="UP000092582"/>
    </source>
</evidence>
<dbReference type="SUPFAM" id="SSF46785">
    <property type="entry name" value="Winged helix' DNA-binding domain"/>
    <property type="match status" value="1"/>
</dbReference>
<evidence type="ECO:0000313" key="5">
    <source>
        <dbReference type="EMBL" id="ANP74771.1"/>
    </source>
</evidence>
<keyword evidence="3" id="KW-0804">Transcription</keyword>
<evidence type="ECO:0000259" key="4">
    <source>
        <dbReference type="PROSITE" id="PS50987"/>
    </source>
</evidence>
<dbReference type="GO" id="GO:0003677">
    <property type="term" value="F:DNA binding"/>
    <property type="evidence" value="ECO:0007669"/>
    <property type="project" value="UniProtKB-KW"/>
</dbReference>
<dbReference type="GO" id="GO:0003700">
    <property type="term" value="F:DNA-binding transcription factor activity"/>
    <property type="evidence" value="ECO:0007669"/>
    <property type="project" value="InterPro"/>
</dbReference>
<dbReference type="Pfam" id="PF01022">
    <property type="entry name" value="HTH_5"/>
    <property type="match status" value="1"/>
</dbReference>
<dbReference type="InterPro" id="IPR001845">
    <property type="entry name" value="HTH_ArsR_DNA-bd_dom"/>
</dbReference>
<evidence type="ECO:0000256" key="3">
    <source>
        <dbReference type="ARBA" id="ARBA00023163"/>
    </source>
</evidence>
<protein>
    <submittedName>
        <fullName evidence="5">ArsR family transcriptional regulator</fullName>
    </submittedName>
</protein>
<dbReference type="KEGG" id="cart:PA27867_3857"/>
<feature type="domain" description="HTH arsR-type" evidence="4">
    <location>
        <begin position="41"/>
        <end position="135"/>
    </location>
</feature>
<dbReference type="NCBIfam" id="NF033788">
    <property type="entry name" value="HTH_metalloreg"/>
    <property type="match status" value="1"/>
</dbReference>
<dbReference type="PATRIC" id="fig|670052.7.peg.3965"/>
<evidence type="ECO:0000256" key="2">
    <source>
        <dbReference type="ARBA" id="ARBA00023125"/>
    </source>
</evidence>
<keyword evidence="6" id="KW-1185">Reference proteome</keyword>
<keyword evidence="1" id="KW-0805">Transcription regulation</keyword>
<sequence length="158" mass="17445">MSPGVSLAARYLRDGATDPQNRIVCNNLRMNADANGSAVDPDSEYVELAVEVFAMLADATRLRIILALREQELAVNQLAERVNKSQAAVSQHLAKLRLAHIVTTRRDGTRVFYRLTNEHARQLVADAIFQAQHALDGIPAHHRAPQSAATELERNSRA</sequence>
<dbReference type="SMART" id="SM00418">
    <property type="entry name" value="HTH_ARSR"/>
    <property type="match status" value="1"/>
</dbReference>
<dbReference type="InterPro" id="IPR051011">
    <property type="entry name" value="Metal_resp_trans_reg"/>
</dbReference>
<dbReference type="AlphaFoldDB" id="A0A1B1BQL4"/>
<geneLocation type="plasmid" evidence="6">
    <name>pp27867_1</name>
</geneLocation>
<dbReference type="InterPro" id="IPR011991">
    <property type="entry name" value="ArsR-like_HTH"/>
</dbReference>
<gene>
    <name evidence="5" type="ORF">PA27867_3857</name>
</gene>
<keyword evidence="2" id="KW-0238">DNA-binding</keyword>
<dbReference type="PANTHER" id="PTHR43132">
    <property type="entry name" value="ARSENICAL RESISTANCE OPERON REPRESSOR ARSR-RELATED"/>
    <property type="match status" value="1"/>
</dbReference>
<dbReference type="PROSITE" id="PS50987">
    <property type="entry name" value="HTH_ARSR_2"/>
    <property type="match status" value="1"/>
</dbReference>
<accession>A0A1B1BQL4</accession>
<reference evidence="5 6" key="1">
    <citation type="submission" date="2016-06" db="EMBL/GenBank/DDBJ databases">
        <title>Genome sequencing of Cryobacterium arcticum PAMC 27867.</title>
        <authorList>
            <person name="Lee J."/>
            <person name="Kim O.-S."/>
        </authorList>
    </citation>
    <scope>NUCLEOTIDE SEQUENCE [LARGE SCALE GENOMIC DNA]</scope>
    <source>
        <strain evidence="5 6">PAMC 27867</strain>
        <plasmid evidence="6">pp27867_1</plasmid>
    </source>
</reference>